<accession>A0A6F9DIK4</accession>
<dbReference type="EMBL" id="LR786873">
    <property type="protein sequence ID" value="CAB3262735.1"/>
    <property type="molecule type" value="mRNA"/>
</dbReference>
<dbReference type="AlphaFoldDB" id="A0A6F9DIK4"/>
<dbReference type="InterPro" id="IPR000742">
    <property type="entry name" value="EGF"/>
</dbReference>
<feature type="compositionally biased region" description="Low complexity" evidence="2">
    <location>
        <begin position="410"/>
        <end position="423"/>
    </location>
</feature>
<name>A0A6F9DIK4_9ASCI</name>
<sequence length="502" mass="55039">MPVCRRNSGSEVFHYLTIAVIVTQPFLTVGQIPGFPLVNVSDSPAVIAANTVKIYTTTVRLTRNFEDSTFTSNNFITTIGPFYELNLVGFQAANNVRTSVVDAEKTDVTYDVEARYSVLNQTTSDADIANGIGNYNLIVNDLLSPPFSSFFAVLSTDESAFQFTGRGLCDTPGTVTCPANTACNEAPAGVQVNCVSPCLKDFCKNNGTCAQASITEAPTCTCISQSDVWFLGAQCETVVALWMIILAAVGAFLLLVGAIIIACCCYSAKRRKKEKEALFTHDPKDLASFNNKAYVHDEVKRANPYTPREPAYQERSIDAAAAAAARRRSRSSSRDRRRRHRSRSPANRRHRSRTPSSRRRRSERRRSRRSEEQSRRSAQSNSDVSSYESSDSFESSDDETAPPVEQRAASSTSDETTVTTSSSEPGDVAVDAKDQGTSPIRWKTPSEGSTLPRRNVDIATRRGWQPSLGPQMFDLPRAVSVDLDDSLPEGSRPSPYIADTDI</sequence>
<dbReference type="PROSITE" id="PS50026">
    <property type="entry name" value="EGF_3"/>
    <property type="match status" value="1"/>
</dbReference>
<evidence type="ECO:0000259" key="4">
    <source>
        <dbReference type="PROSITE" id="PS50026"/>
    </source>
</evidence>
<protein>
    <submittedName>
        <fullName evidence="5">Uncharacterized protein LOC100182499</fullName>
    </submittedName>
</protein>
<keyword evidence="3" id="KW-0812">Transmembrane</keyword>
<organism evidence="5">
    <name type="scientific">Phallusia mammillata</name>
    <dbReference type="NCBI Taxonomy" id="59560"/>
    <lineage>
        <taxon>Eukaryota</taxon>
        <taxon>Metazoa</taxon>
        <taxon>Chordata</taxon>
        <taxon>Tunicata</taxon>
        <taxon>Ascidiacea</taxon>
        <taxon>Phlebobranchia</taxon>
        <taxon>Ascidiidae</taxon>
        <taxon>Phallusia</taxon>
    </lineage>
</organism>
<reference evidence="5" key="1">
    <citation type="submission" date="2020-04" db="EMBL/GenBank/DDBJ databases">
        <authorList>
            <person name="Neveu A P."/>
        </authorList>
    </citation>
    <scope>NUCLEOTIDE SEQUENCE</scope>
    <source>
        <tissue evidence="5">Whole embryo</tissue>
    </source>
</reference>
<feature type="compositionally biased region" description="Low complexity" evidence="2">
    <location>
        <begin position="376"/>
        <end position="393"/>
    </location>
</feature>
<dbReference type="SUPFAM" id="SSF57196">
    <property type="entry name" value="EGF/Laminin"/>
    <property type="match status" value="1"/>
</dbReference>
<comment type="caution">
    <text evidence="1">Lacks conserved residue(s) required for the propagation of feature annotation.</text>
</comment>
<feature type="disulfide bond" evidence="1">
    <location>
        <begin position="203"/>
        <end position="220"/>
    </location>
</feature>
<feature type="region of interest" description="Disordered" evidence="2">
    <location>
        <begin position="304"/>
        <end position="455"/>
    </location>
</feature>
<feature type="domain" description="EGF-like" evidence="4">
    <location>
        <begin position="195"/>
        <end position="236"/>
    </location>
</feature>
<feature type="region of interest" description="Disordered" evidence="2">
    <location>
        <begin position="483"/>
        <end position="502"/>
    </location>
</feature>
<feature type="transmembrane region" description="Helical" evidence="3">
    <location>
        <begin position="240"/>
        <end position="266"/>
    </location>
</feature>
<keyword evidence="1" id="KW-1015">Disulfide bond</keyword>
<gene>
    <name evidence="5" type="primary">LOC100182499</name>
</gene>
<keyword evidence="1" id="KW-0245">EGF-like domain</keyword>
<proteinExistence type="evidence at transcript level"/>
<evidence type="ECO:0000256" key="2">
    <source>
        <dbReference type="SAM" id="MobiDB-lite"/>
    </source>
</evidence>
<keyword evidence="3" id="KW-0472">Membrane</keyword>
<evidence type="ECO:0000256" key="3">
    <source>
        <dbReference type="SAM" id="Phobius"/>
    </source>
</evidence>
<evidence type="ECO:0000256" key="1">
    <source>
        <dbReference type="PROSITE-ProRule" id="PRU00076"/>
    </source>
</evidence>
<keyword evidence="3" id="KW-1133">Transmembrane helix</keyword>
<dbReference type="Gene3D" id="2.10.25.10">
    <property type="entry name" value="Laminin"/>
    <property type="match status" value="1"/>
</dbReference>
<evidence type="ECO:0000313" key="5">
    <source>
        <dbReference type="EMBL" id="CAB3262735.1"/>
    </source>
</evidence>
<feature type="compositionally biased region" description="Basic residues" evidence="2">
    <location>
        <begin position="325"/>
        <end position="368"/>
    </location>
</feature>